<organism evidence="2 3">
    <name type="scientific">Russula ochroleuca</name>
    <dbReference type="NCBI Taxonomy" id="152965"/>
    <lineage>
        <taxon>Eukaryota</taxon>
        <taxon>Fungi</taxon>
        <taxon>Dikarya</taxon>
        <taxon>Basidiomycota</taxon>
        <taxon>Agaricomycotina</taxon>
        <taxon>Agaricomycetes</taxon>
        <taxon>Russulales</taxon>
        <taxon>Russulaceae</taxon>
        <taxon>Russula</taxon>
    </lineage>
</organism>
<dbReference type="Proteomes" id="UP000759537">
    <property type="component" value="Unassembled WGS sequence"/>
</dbReference>
<dbReference type="EMBL" id="WHVB01000003">
    <property type="protein sequence ID" value="KAF8485322.1"/>
    <property type="molecule type" value="Genomic_DNA"/>
</dbReference>
<reference evidence="2" key="2">
    <citation type="journal article" date="2020" name="Nat. Commun.">
        <title>Large-scale genome sequencing of mycorrhizal fungi provides insights into the early evolution of symbiotic traits.</title>
        <authorList>
            <person name="Miyauchi S."/>
            <person name="Kiss E."/>
            <person name="Kuo A."/>
            <person name="Drula E."/>
            <person name="Kohler A."/>
            <person name="Sanchez-Garcia M."/>
            <person name="Morin E."/>
            <person name="Andreopoulos B."/>
            <person name="Barry K.W."/>
            <person name="Bonito G."/>
            <person name="Buee M."/>
            <person name="Carver A."/>
            <person name="Chen C."/>
            <person name="Cichocki N."/>
            <person name="Clum A."/>
            <person name="Culley D."/>
            <person name="Crous P.W."/>
            <person name="Fauchery L."/>
            <person name="Girlanda M."/>
            <person name="Hayes R.D."/>
            <person name="Keri Z."/>
            <person name="LaButti K."/>
            <person name="Lipzen A."/>
            <person name="Lombard V."/>
            <person name="Magnuson J."/>
            <person name="Maillard F."/>
            <person name="Murat C."/>
            <person name="Nolan M."/>
            <person name="Ohm R.A."/>
            <person name="Pangilinan J."/>
            <person name="Pereira M.F."/>
            <person name="Perotto S."/>
            <person name="Peter M."/>
            <person name="Pfister S."/>
            <person name="Riley R."/>
            <person name="Sitrit Y."/>
            <person name="Stielow J.B."/>
            <person name="Szollosi G."/>
            <person name="Zifcakova L."/>
            <person name="Stursova M."/>
            <person name="Spatafora J.W."/>
            <person name="Tedersoo L."/>
            <person name="Vaario L.M."/>
            <person name="Yamada A."/>
            <person name="Yan M."/>
            <person name="Wang P."/>
            <person name="Xu J."/>
            <person name="Bruns T."/>
            <person name="Baldrian P."/>
            <person name="Vilgalys R."/>
            <person name="Dunand C."/>
            <person name="Henrissat B."/>
            <person name="Grigoriev I.V."/>
            <person name="Hibbett D."/>
            <person name="Nagy L.G."/>
            <person name="Martin F.M."/>
        </authorList>
    </citation>
    <scope>NUCLEOTIDE SEQUENCE</scope>
    <source>
        <strain evidence="2">Prilba</strain>
    </source>
</reference>
<feature type="compositionally biased region" description="Basic and acidic residues" evidence="1">
    <location>
        <begin position="39"/>
        <end position="51"/>
    </location>
</feature>
<reference evidence="2" key="1">
    <citation type="submission" date="2019-10" db="EMBL/GenBank/DDBJ databases">
        <authorList>
            <consortium name="DOE Joint Genome Institute"/>
            <person name="Kuo A."/>
            <person name="Miyauchi S."/>
            <person name="Kiss E."/>
            <person name="Drula E."/>
            <person name="Kohler A."/>
            <person name="Sanchez-Garcia M."/>
            <person name="Andreopoulos B."/>
            <person name="Barry K.W."/>
            <person name="Bonito G."/>
            <person name="Buee M."/>
            <person name="Carver A."/>
            <person name="Chen C."/>
            <person name="Cichocki N."/>
            <person name="Clum A."/>
            <person name="Culley D."/>
            <person name="Crous P.W."/>
            <person name="Fauchery L."/>
            <person name="Girlanda M."/>
            <person name="Hayes R."/>
            <person name="Keri Z."/>
            <person name="LaButti K."/>
            <person name="Lipzen A."/>
            <person name="Lombard V."/>
            <person name="Magnuson J."/>
            <person name="Maillard F."/>
            <person name="Morin E."/>
            <person name="Murat C."/>
            <person name="Nolan M."/>
            <person name="Ohm R."/>
            <person name="Pangilinan J."/>
            <person name="Pereira M."/>
            <person name="Perotto S."/>
            <person name="Peter M."/>
            <person name="Riley R."/>
            <person name="Sitrit Y."/>
            <person name="Stielow B."/>
            <person name="Szollosi G."/>
            <person name="Zifcakova L."/>
            <person name="Stursova M."/>
            <person name="Spatafora J.W."/>
            <person name="Tedersoo L."/>
            <person name="Vaario L.-M."/>
            <person name="Yamada A."/>
            <person name="Yan M."/>
            <person name="Wang P."/>
            <person name="Xu J."/>
            <person name="Bruns T."/>
            <person name="Baldrian P."/>
            <person name="Vilgalys R."/>
            <person name="Henrissat B."/>
            <person name="Grigoriev I.V."/>
            <person name="Hibbett D."/>
            <person name="Nagy L.G."/>
            <person name="Martin F.M."/>
        </authorList>
    </citation>
    <scope>NUCLEOTIDE SEQUENCE</scope>
    <source>
        <strain evidence="2">Prilba</strain>
    </source>
</reference>
<name>A0A9P5N3K8_9AGAM</name>
<evidence type="ECO:0000256" key="1">
    <source>
        <dbReference type="SAM" id="MobiDB-lite"/>
    </source>
</evidence>
<dbReference type="InterPro" id="IPR018858">
    <property type="entry name" value="DUF2458"/>
</dbReference>
<feature type="region of interest" description="Disordered" evidence="1">
    <location>
        <begin position="28"/>
        <end position="160"/>
    </location>
</feature>
<evidence type="ECO:0000313" key="2">
    <source>
        <dbReference type="EMBL" id="KAF8485322.1"/>
    </source>
</evidence>
<proteinExistence type="predicted"/>
<keyword evidence="3" id="KW-1185">Reference proteome</keyword>
<protein>
    <submittedName>
        <fullName evidence="2">Uncharacterized protein</fullName>
    </submittedName>
</protein>
<comment type="caution">
    <text evidence="2">The sequence shown here is derived from an EMBL/GenBank/DDBJ whole genome shotgun (WGS) entry which is preliminary data.</text>
</comment>
<gene>
    <name evidence="2" type="ORF">DFH94DRAFT_689684</name>
</gene>
<feature type="compositionally biased region" description="Polar residues" evidence="1">
    <location>
        <begin position="120"/>
        <end position="131"/>
    </location>
</feature>
<accession>A0A9P5N3K8</accession>
<sequence length="315" mass="34001">MSLQNINDPEAVKALLDSLRNTQAWTAAVGPSQAVQAQREVEPTTQPRRESGVPSSLSGPGPSLPSHGPGNNGAGPSSSSTTTFSVITPSSISGNSSSHCAPGPSVADLLSQLRAPQSLERPTSSTSTSNAFPEGNRRSPLPLDHTQNTPPVPPPQSASTHVAKPLLQDLRAISFQQALPHISQLMEDPHVVESLTKMKEEQDKLEKRLWEEREGIRRSYEEKVKVAKTKANMIGVGLSKHEAQALSDSFQKELRKFDAEQVLPAWDGLVRGQQARLEALKVPTMFVTTEAGDVEKQRRVVHVLEGILSTSDPAQ</sequence>
<evidence type="ECO:0000313" key="3">
    <source>
        <dbReference type="Proteomes" id="UP000759537"/>
    </source>
</evidence>
<dbReference type="OrthoDB" id="21617at2759"/>
<dbReference type="AlphaFoldDB" id="A0A9P5N3K8"/>
<dbReference type="Pfam" id="PF10454">
    <property type="entry name" value="DUF2458"/>
    <property type="match status" value="1"/>
</dbReference>
<feature type="compositionally biased region" description="Low complexity" evidence="1">
    <location>
        <begin position="52"/>
        <end position="98"/>
    </location>
</feature>